<organism evidence="2">
    <name type="scientific">Candidatus Actinomarina minuta</name>
    <dbReference type="NCBI Taxonomy" id="1389454"/>
    <lineage>
        <taxon>Bacteria</taxon>
        <taxon>Bacillati</taxon>
        <taxon>Actinomycetota</taxon>
        <taxon>Actinomycetes</taxon>
        <taxon>Candidatus Actinomarinidae</taxon>
        <taxon>Candidatus Actinomarinales</taxon>
        <taxon>Candidatus Actinomarineae</taxon>
        <taxon>Candidatus Actinomarinaceae</taxon>
        <taxon>Candidatus Actinomarina</taxon>
    </lineage>
</organism>
<reference evidence="2" key="1">
    <citation type="journal article" date="2013" name="Sci. Rep.">
        <title>Metagenomics uncovers a new group of low GC and ultra-small marine Actinobacteria.</title>
        <authorList>
            <person name="Ghai R."/>
            <person name="Mizuno C.M."/>
            <person name="Picazo A."/>
            <person name="Camacho A."/>
            <person name="Rodriguez-Valera F."/>
        </authorList>
    </citation>
    <scope>NUCLEOTIDE SEQUENCE</scope>
</reference>
<sequence>MKGYPNDLYILAFDHRGTLTKGLLGVEGRQPSEEEVARVSSMKDIIFDGFLEASSKGIEGGDPAILVDETFGIQVQNRAKDMGIKLAAPVEKSGQKIFDFEYGDNFGEKIKEVNADFVKILVRWNPDDDSETRQIQGERIKTLSDWLDENERKFLLEFLVPASEEQLASVDGDQSRYDSEIRPKLAVQVVEEMRERGADPDIWKIEGLDTVEDNENVSQVIKDGGREDVIAVVLGRGANDEKVNEWLRAGSSVDGYKGFAIGRSIFWNSLKGWHEEEKSREEAVTEIADSYLSFISVYQNGS</sequence>
<dbReference type="InterPro" id="IPR013785">
    <property type="entry name" value="Aldolase_TIM"/>
</dbReference>
<dbReference type="SUPFAM" id="SSF51569">
    <property type="entry name" value="Aldolase"/>
    <property type="match status" value="1"/>
</dbReference>
<dbReference type="Pfam" id="PF09863">
    <property type="entry name" value="DUF2090"/>
    <property type="match status" value="1"/>
</dbReference>
<dbReference type="Gene3D" id="3.20.20.70">
    <property type="entry name" value="Aldolase class I"/>
    <property type="match status" value="1"/>
</dbReference>
<name>S5DX26_9ACTN</name>
<dbReference type="AlphaFoldDB" id="S5DX26"/>
<dbReference type="InterPro" id="IPR018659">
    <property type="entry name" value="DUF2090"/>
</dbReference>
<evidence type="ECO:0000259" key="1">
    <source>
        <dbReference type="Pfam" id="PF09863"/>
    </source>
</evidence>
<protein>
    <recommendedName>
        <fullName evidence="1">DUF2090 domain-containing protein</fullName>
    </recommendedName>
</protein>
<accession>S5DX26</accession>
<proteinExistence type="predicted"/>
<evidence type="ECO:0000313" key="2">
    <source>
        <dbReference type="EMBL" id="AGQ19527.1"/>
    </source>
</evidence>
<dbReference type="EMBL" id="KC811134">
    <property type="protein sequence ID" value="AGQ19527.1"/>
    <property type="molecule type" value="Genomic_DNA"/>
</dbReference>
<feature type="domain" description="DUF2090" evidence="1">
    <location>
        <begin position="6"/>
        <end position="300"/>
    </location>
</feature>